<sequence>MSASLPTLRDHLPEGVPVPVHWLHAQGLSSALVHHYVRSGWLQALPGQAYLRPGPPLTWPAALYAAQQVGLPVHVGHLSALALQGLSHYQPLGGGEQWHLYLPLRPPTWLAGLPFSGAWHREQVFYEEAPPARLAPATLRTPTQDLPASRKLAVMPAPRLPWLVFISAPERAALELAAGLTRGGSWDMAYETFTGLTMLRPAVVRELLLACTRVVTRRVFLHLAHASDHAWLEHLDLSGVDLGTGDRQVVPQGRLDPLWRITVPRLGQEAEHGF</sequence>
<dbReference type="RefSeq" id="WP_380050208.1">
    <property type="nucleotide sequence ID" value="NZ_JBHSOH010000016.1"/>
</dbReference>
<accession>A0ABW1DNB2</accession>
<reference evidence="3" key="1">
    <citation type="journal article" date="2019" name="Int. J. Syst. Evol. Microbiol.">
        <title>The Global Catalogue of Microorganisms (GCM) 10K type strain sequencing project: providing services to taxonomists for standard genome sequencing and annotation.</title>
        <authorList>
            <consortium name="The Broad Institute Genomics Platform"/>
            <consortium name="The Broad Institute Genome Sequencing Center for Infectious Disease"/>
            <person name="Wu L."/>
            <person name="Ma J."/>
        </authorList>
    </citation>
    <scope>NUCLEOTIDE SEQUENCE [LARGE SCALE GENOMIC DNA]</scope>
    <source>
        <strain evidence="3">CGMCC 1.15053</strain>
    </source>
</reference>
<dbReference type="InterPro" id="IPR033455">
    <property type="entry name" value="AbiEi_3_N"/>
</dbReference>
<keyword evidence="3" id="KW-1185">Reference proteome</keyword>
<dbReference type="Pfam" id="PF17194">
    <property type="entry name" value="AbiEi_3_N"/>
    <property type="match status" value="1"/>
</dbReference>
<name>A0ABW1DNB2_9DEIO</name>
<comment type="caution">
    <text evidence="2">The sequence shown here is derived from an EMBL/GenBank/DDBJ whole genome shotgun (WGS) entry which is preliminary data.</text>
</comment>
<organism evidence="2 3">
    <name type="scientific">Deinococcus petrolearius</name>
    <dbReference type="NCBI Taxonomy" id="1751295"/>
    <lineage>
        <taxon>Bacteria</taxon>
        <taxon>Thermotogati</taxon>
        <taxon>Deinococcota</taxon>
        <taxon>Deinococci</taxon>
        <taxon>Deinococcales</taxon>
        <taxon>Deinococcaceae</taxon>
        <taxon>Deinococcus</taxon>
    </lineage>
</organism>
<dbReference type="Proteomes" id="UP001595979">
    <property type="component" value="Unassembled WGS sequence"/>
</dbReference>
<dbReference type="Pfam" id="PF11459">
    <property type="entry name" value="AbiEi_3"/>
    <property type="match status" value="1"/>
</dbReference>
<evidence type="ECO:0000313" key="3">
    <source>
        <dbReference type="Proteomes" id="UP001595979"/>
    </source>
</evidence>
<dbReference type="EMBL" id="JBHSOH010000016">
    <property type="protein sequence ID" value="MFC5849251.1"/>
    <property type="molecule type" value="Genomic_DNA"/>
</dbReference>
<feature type="domain" description="Transcriptional regulator AbiEi antitoxin N-terminal" evidence="1">
    <location>
        <begin position="3"/>
        <end position="89"/>
    </location>
</feature>
<dbReference type="InterPro" id="IPR021561">
    <property type="entry name" value="AbiEi_3"/>
</dbReference>
<evidence type="ECO:0000259" key="1">
    <source>
        <dbReference type="Pfam" id="PF17194"/>
    </source>
</evidence>
<proteinExistence type="predicted"/>
<gene>
    <name evidence="2" type="ORF">ACFPQ6_13130</name>
</gene>
<protein>
    <submittedName>
        <fullName evidence="2">Type IV toxin-antitoxin system AbiEi family antitoxin domain-containing protein</fullName>
    </submittedName>
</protein>
<evidence type="ECO:0000313" key="2">
    <source>
        <dbReference type="EMBL" id="MFC5849251.1"/>
    </source>
</evidence>